<comment type="caution">
    <text evidence="2">The sequence shown here is derived from an EMBL/GenBank/DDBJ whole genome shotgun (WGS) entry which is preliminary data.</text>
</comment>
<feature type="compositionally biased region" description="Acidic residues" evidence="1">
    <location>
        <begin position="272"/>
        <end position="281"/>
    </location>
</feature>
<reference evidence="2" key="1">
    <citation type="submission" date="2019-09" db="EMBL/GenBank/DDBJ databases">
        <title>Draft genome information of white flower Hibiscus syriacus.</title>
        <authorList>
            <person name="Kim Y.-M."/>
        </authorList>
    </citation>
    <scope>NUCLEOTIDE SEQUENCE [LARGE SCALE GENOMIC DNA]</scope>
    <source>
        <strain evidence="2">YM2019G1</strain>
    </source>
</reference>
<keyword evidence="3" id="KW-1185">Reference proteome</keyword>
<feature type="region of interest" description="Disordered" evidence="1">
    <location>
        <begin position="269"/>
        <end position="294"/>
    </location>
</feature>
<protein>
    <submittedName>
        <fullName evidence="2">Uncharacterized protein</fullName>
    </submittedName>
</protein>
<dbReference type="AlphaFoldDB" id="A0A6A3B213"/>
<organism evidence="2 3">
    <name type="scientific">Hibiscus syriacus</name>
    <name type="common">Rose of Sharon</name>
    <dbReference type="NCBI Taxonomy" id="106335"/>
    <lineage>
        <taxon>Eukaryota</taxon>
        <taxon>Viridiplantae</taxon>
        <taxon>Streptophyta</taxon>
        <taxon>Embryophyta</taxon>
        <taxon>Tracheophyta</taxon>
        <taxon>Spermatophyta</taxon>
        <taxon>Magnoliopsida</taxon>
        <taxon>eudicotyledons</taxon>
        <taxon>Gunneridae</taxon>
        <taxon>Pentapetalae</taxon>
        <taxon>rosids</taxon>
        <taxon>malvids</taxon>
        <taxon>Malvales</taxon>
        <taxon>Malvaceae</taxon>
        <taxon>Malvoideae</taxon>
        <taxon>Hibiscus</taxon>
    </lineage>
</organism>
<name>A0A6A3B213_HIBSY</name>
<accession>A0A6A3B213</accession>
<evidence type="ECO:0000313" key="2">
    <source>
        <dbReference type="EMBL" id="KAE8709395.1"/>
    </source>
</evidence>
<sequence length="341" mass="37637">MPTRPTSVTIPSSCLMDLGSLIRSFSLLLQSALIWSQGTTSPSVLPKLSSSSSIIPPFHLRIADHGGDHSSELNHSPLPTCHLNELSALAPAAEQLAATLLLPFQPIQTPHYQKTHLPHKPYLDPSKPSLMPNNTPVAAAYETSFAGTSKDSVYSKRRRLLLEEDPDEALHTWQAATQTLIIAFEAKEFVTGTRVHMRDELVLDPLPSGEVSSVLVTVLPNGAPRFEKERGVAARISFGVAKRCSVMQRIMREWESALKEGTVVASSWLSESEAEGESAEEEERKRRISGSEKGGSGWGWRIWAGGGSRSCVREEMAFGFLGIHRQTMKQMRGEFPRIYFF</sequence>
<gene>
    <name evidence="2" type="ORF">F3Y22_tig00110332pilonHSYRG01436</name>
</gene>
<proteinExistence type="predicted"/>
<evidence type="ECO:0000256" key="1">
    <source>
        <dbReference type="SAM" id="MobiDB-lite"/>
    </source>
</evidence>
<evidence type="ECO:0000313" key="3">
    <source>
        <dbReference type="Proteomes" id="UP000436088"/>
    </source>
</evidence>
<dbReference type="EMBL" id="VEPZ02000937">
    <property type="protein sequence ID" value="KAE8709395.1"/>
    <property type="molecule type" value="Genomic_DNA"/>
</dbReference>
<dbReference type="Proteomes" id="UP000436088">
    <property type="component" value="Unassembled WGS sequence"/>
</dbReference>